<organism evidence="1 2">
    <name type="scientific">Daphnia magna</name>
    <dbReference type="NCBI Taxonomy" id="35525"/>
    <lineage>
        <taxon>Eukaryota</taxon>
        <taxon>Metazoa</taxon>
        <taxon>Ecdysozoa</taxon>
        <taxon>Arthropoda</taxon>
        <taxon>Crustacea</taxon>
        <taxon>Branchiopoda</taxon>
        <taxon>Diplostraca</taxon>
        <taxon>Cladocera</taxon>
        <taxon>Anomopoda</taxon>
        <taxon>Daphniidae</taxon>
        <taxon>Daphnia</taxon>
    </lineage>
</organism>
<evidence type="ECO:0000313" key="2">
    <source>
        <dbReference type="Proteomes" id="UP001234178"/>
    </source>
</evidence>
<keyword evidence="2" id="KW-1185">Reference proteome</keyword>
<gene>
    <name evidence="1" type="ORF">OUZ56_030525</name>
</gene>
<proteinExistence type="predicted"/>
<name>A0ABQ9ZS46_9CRUS</name>
<dbReference type="EMBL" id="JAOYFB010000005">
    <property type="protein sequence ID" value="KAK4015551.1"/>
    <property type="molecule type" value="Genomic_DNA"/>
</dbReference>
<comment type="caution">
    <text evidence="1">The sequence shown here is derived from an EMBL/GenBank/DDBJ whole genome shotgun (WGS) entry which is preliminary data.</text>
</comment>
<accession>A0ABQ9ZS46</accession>
<reference evidence="1 2" key="1">
    <citation type="journal article" date="2023" name="Nucleic Acids Res.">
        <title>The hologenome of Daphnia magna reveals possible DNA methylation and microbiome-mediated evolution of the host genome.</title>
        <authorList>
            <person name="Chaturvedi A."/>
            <person name="Li X."/>
            <person name="Dhandapani V."/>
            <person name="Marshall H."/>
            <person name="Kissane S."/>
            <person name="Cuenca-Cambronero M."/>
            <person name="Asole G."/>
            <person name="Calvet F."/>
            <person name="Ruiz-Romero M."/>
            <person name="Marangio P."/>
            <person name="Guigo R."/>
            <person name="Rago D."/>
            <person name="Mirbahai L."/>
            <person name="Eastwood N."/>
            <person name="Colbourne J.K."/>
            <person name="Zhou J."/>
            <person name="Mallon E."/>
            <person name="Orsini L."/>
        </authorList>
    </citation>
    <scope>NUCLEOTIDE SEQUENCE [LARGE SCALE GENOMIC DNA]</scope>
    <source>
        <strain evidence="1">LRV0_1</strain>
    </source>
</reference>
<dbReference type="Proteomes" id="UP001234178">
    <property type="component" value="Unassembled WGS sequence"/>
</dbReference>
<sequence>MDEEEEELIIINNEMFHNAWVAQFKDSPKGCCSIAVQIDFVRATSSCHSPPAREEKKINIPTSLFAEPELTMMIAVLACHPPSVPTLIMKPLHVTPLLNI</sequence>
<evidence type="ECO:0000313" key="1">
    <source>
        <dbReference type="EMBL" id="KAK4015551.1"/>
    </source>
</evidence>
<protein>
    <submittedName>
        <fullName evidence="1">Uncharacterized protein</fullName>
    </submittedName>
</protein>